<name>A0ABU7CEM7_9TELE</name>
<protein>
    <recommendedName>
        <fullName evidence="3">Secreted protein</fullName>
    </recommendedName>
</protein>
<comment type="caution">
    <text evidence="1">The sequence shown here is derived from an EMBL/GenBank/DDBJ whole genome shotgun (WGS) entry which is preliminary data.</text>
</comment>
<dbReference type="Proteomes" id="UP001345963">
    <property type="component" value="Unassembled WGS sequence"/>
</dbReference>
<sequence length="88" mass="10112">MRPTFCVSMELRCSMFLHMFFLIRPQTHRLELTAPLPTLRSLQGVKKMSTRNTQQIVASTLSGKAFPSHLRLLSPQRSTSSLPGFWFM</sequence>
<organism evidence="1 2">
    <name type="scientific">Ataeniobius toweri</name>
    <dbReference type="NCBI Taxonomy" id="208326"/>
    <lineage>
        <taxon>Eukaryota</taxon>
        <taxon>Metazoa</taxon>
        <taxon>Chordata</taxon>
        <taxon>Craniata</taxon>
        <taxon>Vertebrata</taxon>
        <taxon>Euteleostomi</taxon>
        <taxon>Actinopterygii</taxon>
        <taxon>Neopterygii</taxon>
        <taxon>Teleostei</taxon>
        <taxon>Neoteleostei</taxon>
        <taxon>Acanthomorphata</taxon>
        <taxon>Ovalentaria</taxon>
        <taxon>Atherinomorphae</taxon>
        <taxon>Cyprinodontiformes</taxon>
        <taxon>Goodeidae</taxon>
        <taxon>Ataeniobius</taxon>
    </lineage>
</organism>
<proteinExistence type="predicted"/>
<keyword evidence="2" id="KW-1185">Reference proteome</keyword>
<dbReference type="EMBL" id="JAHUTI010088593">
    <property type="protein sequence ID" value="MED6260034.1"/>
    <property type="molecule type" value="Genomic_DNA"/>
</dbReference>
<reference evidence="1 2" key="1">
    <citation type="submission" date="2021-07" db="EMBL/GenBank/DDBJ databases">
        <authorList>
            <person name="Palmer J.M."/>
        </authorList>
    </citation>
    <scope>NUCLEOTIDE SEQUENCE [LARGE SCALE GENOMIC DNA]</scope>
    <source>
        <strain evidence="1 2">AT_MEX2019</strain>
        <tissue evidence="1">Muscle</tissue>
    </source>
</reference>
<gene>
    <name evidence="1" type="ORF">ATANTOWER_030309</name>
</gene>
<accession>A0ABU7CEM7</accession>
<evidence type="ECO:0000313" key="1">
    <source>
        <dbReference type="EMBL" id="MED6260034.1"/>
    </source>
</evidence>
<evidence type="ECO:0000313" key="2">
    <source>
        <dbReference type="Proteomes" id="UP001345963"/>
    </source>
</evidence>
<evidence type="ECO:0008006" key="3">
    <source>
        <dbReference type="Google" id="ProtNLM"/>
    </source>
</evidence>